<reference evidence="1 2" key="1">
    <citation type="submission" date="2024-11" db="EMBL/GenBank/DDBJ databases">
        <title>Chromosome-level genome assembly of Eucalyptus globulus Labill. provides insights into its genome evolution.</title>
        <authorList>
            <person name="Li X."/>
        </authorList>
    </citation>
    <scope>NUCLEOTIDE SEQUENCE [LARGE SCALE GENOMIC DNA]</scope>
    <source>
        <strain evidence="1">CL2024</strain>
        <tissue evidence="1">Fresh tender leaves</tissue>
    </source>
</reference>
<sequence>MTRLNRDPWLCVGDFNEILYQWEKIGGRAAEYYRCKAFQDFTNACALMDLESKGCAYTWANNRGGDELIRKRLDRALCSMDWRVSFPSAEVIALPAIGSDHSPILLNLFPQQVKRKKEFKFEAFWVAEEDYEQIVLESWNSFGGENVNISVRLKKVAEELTIWSKRRFRNVERQILMLKREMQAISNNANAHYDTNRMNWLKMEIERLWR</sequence>
<dbReference type="InterPro" id="IPR036691">
    <property type="entry name" value="Endo/exonu/phosph_ase_sf"/>
</dbReference>
<dbReference type="EMBL" id="JBJKBG010000009">
    <property type="protein sequence ID" value="KAL3722147.1"/>
    <property type="molecule type" value="Genomic_DNA"/>
</dbReference>
<accession>A0ABD3J3K7</accession>
<protein>
    <submittedName>
        <fullName evidence="1">Uncharacterized protein</fullName>
    </submittedName>
</protein>
<gene>
    <name evidence="1" type="ORF">ACJRO7_034500</name>
</gene>
<dbReference type="AlphaFoldDB" id="A0ABD3J3K7"/>
<name>A0ABD3J3K7_EUCGL</name>
<evidence type="ECO:0000313" key="1">
    <source>
        <dbReference type="EMBL" id="KAL3722147.1"/>
    </source>
</evidence>
<keyword evidence="2" id="KW-1185">Reference proteome</keyword>
<evidence type="ECO:0000313" key="2">
    <source>
        <dbReference type="Proteomes" id="UP001634007"/>
    </source>
</evidence>
<dbReference type="PANTHER" id="PTHR33710">
    <property type="entry name" value="BNAC02G09200D PROTEIN"/>
    <property type="match status" value="1"/>
</dbReference>
<organism evidence="1 2">
    <name type="scientific">Eucalyptus globulus</name>
    <name type="common">Tasmanian blue gum</name>
    <dbReference type="NCBI Taxonomy" id="34317"/>
    <lineage>
        <taxon>Eukaryota</taxon>
        <taxon>Viridiplantae</taxon>
        <taxon>Streptophyta</taxon>
        <taxon>Embryophyta</taxon>
        <taxon>Tracheophyta</taxon>
        <taxon>Spermatophyta</taxon>
        <taxon>Magnoliopsida</taxon>
        <taxon>eudicotyledons</taxon>
        <taxon>Gunneridae</taxon>
        <taxon>Pentapetalae</taxon>
        <taxon>rosids</taxon>
        <taxon>malvids</taxon>
        <taxon>Myrtales</taxon>
        <taxon>Myrtaceae</taxon>
        <taxon>Myrtoideae</taxon>
        <taxon>Eucalypteae</taxon>
        <taxon>Eucalyptus</taxon>
    </lineage>
</organism>
<dbReference type="Proteomes" id="UP001634007">
    <property type="component" value="Unassembled WGS sequence"/>
</dbReference>
<dbReference type="PANTHER" id="PTHR33710:SF77">
    <property type="entry name" value="DNASE I-LIKE SUPERFAMILY PROTEIN"/>
    <property type="match status" value="1"/>
</dbReference>
<dbReference type="SUPFAM" id="SSF56219">
    <property type="entry name" value="DNase I-like"/>
    <property type="match status" value="1"/>
</dbReference>
<dbReference type="Gene3D" id="3.60.10.10">
    <property type="entry name" value="Endonuclease/exonuclease/phosphatase"/>
    <property type="match status" value="1"/>
</dbReference>
<proteinExistence type="predicted"/>
<comment type="caution">
    <text evidence="1">The sequence shown here is derived from an EMBL/GenBank/DDBJ whole genome shotgun (WGS) entry which is preliminary data.</text>
</comment>